<evidence type="ECO:0000313" key="3">
    <source>
        <dbReference type="Proteomes" id="UP000287651"/>
    </source>
</evidence>
<sequence length="131" mass="13972">MGRRNRCYMVALKHWWSWSLQWQQRKEAKQMSHRENIGDSKGMEEEGQQGRTMPVGSCGCNRGLEMAASGRGRRGVGVNDSGGDATREPDAGVSTAAAGDRWVGGSNGRGGDDDKGGASMLLCVAGDIADL</sequence>
<dbReference type="EMBL" id="AMZH03002261">
    <property type="protein sequence ID" value="RRT76207.1"/>
    <property type="molecule type" value="Genomic_DNA"/>
</dbReference>
<dbReference type="AlphaFoldDB" id="A0A427AIW6"/>
<proteinExistence type="predicted"/>
<evidence type="ECO:0000256" key="1">
    <source>
        <dbReference type="SAM" id="MobiDB-lite"/>
    </source>
</evidence>
<comment type="caution">
    <text evidence="2">The sequence shown here is derived from an EMBL/GenBank/DDBJ whole genome shotgun (WGS) entry which is preliminary data.</text>
</comment>
<gene>
    <name evidence="2" type="ORF">B296_00015875</name>
</gene>
<feature type="region of interest" description="Disordered" evidence="1">
    <location>
        <begin position="29"/>
        <end position="117"/>
    </location>
</feature>
<accession>A0A427AIW6</accession>
<feature type="compositionally biased region" description="Basic and acidic residues" evidence="1">
    <location>
        <begin position="29"/>
        <end position="44"/>
    </location>
</feature>
<organism evidence="2 3">
    <name type="scientific">Ensete ventricosum</name>
    <name type="common">Abyssinian banana</name>
    <name type="synonym">Musa ensete</name>
    <dbReference type="NCBI Taxonomy" id="4639"/>
    <lineage>
        <taxon>Eukaryota</taxon>
        <taxon>Viridiplantae</taxon>
        <taxon>Streptophyta</taxon>
        <taxon>Embryophyta</taxon>
        <taxon>Tracheophyta</taxon>
        <taxon>Spermatophyta</taxon>
        <taxon>Magnoliopsida</taxon>
        <taxon>Liliopsida</taxon>
        <taxon>Zingiberales</taxon>
        <taxon>Musaceae</taxon>
        <taxon>Ensete</taxon>
    </lineage>
</organism>
<protein>
    <submittedName>
        <fullName evidence="2">Uncharacterized protein</fullName>
    </submittedName>
</protein>
<dbReference type="Proteomes" id="UP000287651">
    <property type="component" value="Unassembled WGS sequence"/>
</dbReference>
<name>A0A427AIW6_ENSVE</name>
<reference evidence="2 3" key="1">
    <citation type="journal article" date="2014" name="Agronomy (Basel)">
        <title>A Draft Genome Sequence for Ensete ventricosum, the Drought-Tolerant Tree Against Hunger.</title>
        <authorList>
            <person name="Harrison J."/>
            <person name="Moore K.A."/>
            <person name="Paszkiewicz K."/>
            <person name="Jones T."/>
            <person name="Grant M."/>
            <person name="Ambacheew D."/>
            <person name="Muzemil S."/>
            <person name="Studholme D.J."/>
        </authorList>
    </citation>
    <scope>NUCLEOTIDE SEQUENCE [LARGE SCALE GENOMIC DNA]</scope>
</reference>
<evidence type="ECO:0000313" key="2">
    <source>
        <dbReference type="EMBL" id="RRT76207.1"/>
    </source>
</evidence>